<proteinExistence type="predicted"/>
<comment type="caution">
    <text evidence="1">The sequence shown here is derived from an EMBL/GenBank/DDBJ whole genome shotgun (WGS) entry which is preliminary data.</text>
</comment>
<dbReference type="EMBL" id="JYDQ01000049">
    <property type="protein sequence ID" value="KRY18240.1"/>
    <property type="molecule type" value="Genomic_DNA"/>
</dbReference>
<feature type="non-terminal residue" evidence="1">
    <location>
        <position position="67"/>
    </location>
</feature>
<dbReference type="AlphaFoldDB" id="A0A0V0ZZZ6"/>
<name>A0A0V0ZZZ6_9BILA</name>
<accession>A0A0V0ZZZ6</accession>
<sequence>LLLLFPLIISTDNIYWFPLNDTIPGRSERGHNHIRYYQWVPFISGVQELFFIQFVSALFVRVCNFRS</sequence>
<evidence type="ECO:0000313" key="1">
    <source>
        <dbReference type="EMBL" id="KRY18240.1"/>
    </source>
</evidence>
<keyword evidence="2" id="KW-1185">Reference proteome</keyword>
<feature type="non-terminal residue" evidence="1">
    <location>
        <position position="1"/>
    </location>
</feature>
<gene>
    <name evidence="1" type="ORF">T12_6523</name>
</gene>
<dbReference type="Proteomes" id="UP000054783">
    <property type="component" value="Unassembled WGS sequence"/>
</dbReference>
<evidence type="ECO:0000313" key="2">
    <source>
        <dbReference type="Proteomes" id="UP000054783"/>
    </source>
</evidence>
<reference evidence="1 2" key="1">
    <citation type="submission" date="2015-01" db="EMBL/GenBank/DDBJ databases">
        <title>Evolution of Trichinella species and genotypes.</title>
        <authorList>
            <person name="Korhonen P.K."/>
            <person name="Edoardo P."/>
            <person name="Giuseppe L.R."/>
            <person name="Gasser R.B."/>
        </authorList>
    </citation>
    <scope>NUCLEOTIDE SEQUENCE [LARGE SCALE GENOMIC DNA]</scope>
    <source>
        <strain evidence="1">ISS2496</strain>
    </source>
</reference>
<protein>
    <submittedName>
        <fullName evidence="1">Uncharacterized protein</fullName>
    </submittedName>
</protein>
<organism evidence="1 2">
    <name type="scientific">Trichinella patagoniensis</name>
    <dbReference type="NCBI Taxonomy" id="990121"/>
    <lineage>
        <taxon>Eukaryota</taxon>
        <taxon>Metazoa</taxon>
        <taxon>Ecdysozoa</taxon>
        <taxon>Nematoda</taxon>
        <taxon>Enoplea</taxon>
        <taxon>Dorylaimia</taxon>
        <taxon>Trichinellida</taxon>
        <taxon>Trichinellidae</taxon>
        <taxon>Trichinella</taxon>
    </lineage>
</organism>